<evidence type="ECO:0000313" key="3">
    <source>
        <dbReference type="Proteomes" id="UP000078046"/>
    </source>
</evidence>
<name>A0A177B5X7_9BILA</name>
<comment type="caution">
    <text evidence="2">The sequence shown here is derived from an EMBL/GenBank/DDBJ whole genome shotgun (WGS) entry which is preliminary data.</text>
</comment>
<keyword evidence="1" id="KW-1133">Transmembrane helix</keyword>
<keyword evidence="3" id="KW-1185">Reference proteome</keyword>
<gene>
    <name evidence="2" type="ORF">A3Q56_03343</name>
</gene>
<evidence type="ECO:0008006" key="4">
    <source>
        <dbReference type="Google" id="ProtNLM"/>
    </source>
</evidence>
<evidence type="ECO:0000256" key="1">
    <source>
        <dbReference type="SAM" id="Phobius"/>
    </source>
</evidence>
<keyword evidence="1" id="KW-0812">Transmembrane</keyword>
<dbReference type="Proteomes" id="UP000078046">
    <property type="component" value="Unassembled WGS sequence"/>
</dbReference>
<proteinExistence type="predicted"/>
<evidence type="ECO:0000313" key="2">
    <source>
        <dbReference type="EMBL" id="OAF68824.1"/>
    </source>
</evidence>
<feature type="transmembrane region" description="Helical" evidence="1">
    <location>
        <begin position="29"/>
        <end position="49"/>
    </location>
</feature>
<organism evidence="2 3">
    <name type="scientific">Intoshia linei</name>
    <dbReference type="NCBI Taxonomy" id="1819745"/>
    <lineage>
        <taxon>Eukaryota</taxon>
        <taxon>Metazoa</taxon>
        <taxon>Spiralia</taxon>
        <taxon>Lophotrochozoa</taxon>
        <taxon>Mesozoa</taxon>
        <taxon>Orthonectida</taxon>
        <taxon>Rhopaluridae</taxon>
        <taxon>Intoshia</taxon>
    </lineage>
</organism>
<reference evidence="2 3" key="1">
    <citation type="submission" date="2016-04" db="EMBL/GenBank/DDBJ databases">
        <title>The genome of Intoshia linei affirms orthonectids as highly simplified spiralians.</title>
        <authorList>
            <person name="Mikhailov K.V."/>
            <person name="Slusarev G.S."/>
            <person name="Nikitin M.A."/>
            <person name="Logacheva M.D."/>
            <person name="Penin A."/>
            <person name="Aleoshin V."/>
            <person name="Panchin Y.V."/>
        </authorList>
    </citation>
    <scope>NUCLEOTIDE SEQUENCE [LARGE SCALE GENOMIC DNA]</scope>
    <source>
        <strain evidence="2">Intl2013</strain>
        <tissue evidence="2">Whole animal</tissue>
    </source>
</reference>
<dbReference type="Pfam" id="PF07047">
    <property type="entry name" value="OPA3"/>
    <property type="match status" value="1"/>
</dbReference>
<dbReference type="AlphaFoldDB" id="A0A177B5X7"/>
<dbReference type="EMBL" id="LWCA01000381">
    <property type="protein sequence ID" value="OAF68824.1"/>
    <property type="molecule type" value="Genomic_DNA"/>
</dbReference>
<dbReference type="InterPro" id="IPR010754">
    <property type="entry name" value="OPA3-like"/>
</dbReference>
<protein>
    <recommendedName>
        <fullName evidence="4">Optic atrophy 3 protein</fullName>
    </recommendedName>
</protein>
<accession>A0A177B5X7</accession>
<keyword evidence="1" id="KW-0472">Membrane</keyword>
<sequence length="113" mass="13257">MDINIHRKLIGIHSNAPPRKLNQDEAFKLSSSIISEAIIFFTAVLIIAWDYKYNQKKNLAKFEKEKIQMQNIHDKIDKNHQENESIRLQLSKILQIIEENEKIIACKTDVKNK</sequence>